<feature type="domain" description="Major facilitator superfamily (MFS) profile" evidence="9">
    <location>
        <begin position="46"/>
        <end position="536"/>
    </location>
</feature>
<feature type="transmembrane region" description="Helical" evidence="8">
    <location>
        <begin position="169"/>
        <end position="187"/>
    </location>
</feature>
<keyword evidence="2" id="KW-0813">Transport</keyword>
<keyword evidence="6" id="KW-0325">Glycoprotein</keyword>
<dbReference type="InterPro" id="IPR020846">
    <property type="entry name" value="MFS_dom"/>
</dbReference>
<dbReference type="Proteomes" id="UP000515153">
    <property type="component" value="Chromosome VII"/>
</dbReference>
<evidence type="ECO:0000259" key="9">
    <source>
        <dbReference type="PROSITE" id="PS50850"/>
    </source>
</evidence>
<name>A0A6P8AX86_PYRGI</name>
<feature type="transmembrane region" description="Helical" evidence="8">
    <location>
        <begin position="199"/>
        <end position="218"/>
    </location>
</feature>
<feature type="region of interest" description="Disordered" evidence="7">
    <location>
        <begin position="551"/>
        <end position="589"/>
    </location>
</feature>
<evidence type="ECO:0000256" key="3">
    <source>
        <dbReference type="ARBA" id="ARBA00022692"/>
    </source>
</evidence>
<dbReference type="PROSITE" id="PS50850">
    <property type="entry name" value="MFS"/>
    <property type="match status" value="1"/>
</dbReference>
<feature type="transmembrane region" description="Helical" evidence="8">
    <location>
        <begin position="398"/>
        <end position="420"/>
    </location>
</feature>
<protein>
    <recommendedName>
        <fullName evidence="9">Major facilitator superfamily (MFS) profile domain-containing protein</fullName>
    </recommendedName>
</protein>
<reference evidence="10 11" key="1">
    <citation type="journal article" date="2019" name="Mol. Biol. Evol.">
        <title>Blast fungal genomes show frequent chromosomal changes, gene gains and losses, and effector gene turnover.</title>
        <authorList>
            <person name="Gomez Luciano L.B."/>
            <person name="Jason Tsai I."/>
            <person name="Chuma I."/>
            <person name="Tosa Y."/>
            <person name="Chen Y.H."/>
            <person name="Li J.Y."/>
            <person name="Li M.Y."/>
            <person name="Jade Lu M.Y."/>
            <person name="Nakayashiki H."/>
            <person name="Li W.H."/>
        </authorList>
    </citation>
    <scope>NUCLEOTIDE SEQUENCE [LARGE SCALE GENOMIC DNA]</scope>
    <source>
        <strain evidence="10 11">NI907</strain>
    </source>
</reference>
<proteinExistence type="predicted"/>
<dbReference type="CDD" id="cd17502">
    <property type="entry name" value="MFS_Azr1_MDR_like"/>
    <property type="match status" value="1"/>
</dbReference>
<evidence type="ECO:0000256" key="7">
    <source>
        <dbReference type="SAM" id="MobiDB-lite"/>
    </source>
</evidence>
<evidence type="ECO:0000256" key="4">
    <source>
        <dbReference type="ARBA" id="ARBA00022989"/>
    </source>
</evidence>
<dbReference type="GO" id="GO:0022857">
    <property type="term" value="F:transmembrane transporter activity"/>
    <property type="evidence" value="ECO:0007669"/>
    <property type="project" value="InterPro"/>
</dbReference>
<dbReference type="GO" id="GO:0005886">
    <property type="term" value="C:plasma membrane"/>
    <property type="evidence" value="ECO:0007669"/>
    <property type="project" value="TreeGrafter"/>
</dbReference>
<accession>A0A6P8AX86</accession>
<keyword evidence="3 8" id="KW-0812">Transmembrane</keyword>
<feature type="transmembrane region" description="Helical" evidence="8">
    <location>
        <begin position="43"/>
        <end position="68"/>
    </location>
</feature>
<gene>
    <name evidence="11" type="ORF">PgNI_10618</name>
</gene>
<feature type="transmembrane region" description="Helical" evidence="8">
    <location>
        <begin position="110"/>
        <end position="130"/>
    </location>
</feature>
<feature type="transmembrane region" description="Helical" evidence="8">
    <location>
        <begin position="344"/>
        <end position="364"/>
    </location>
</feature>
<feature type="transmembrane region" description="Helical" evidence="8">
    <location>
        <begin position="309"/>
        <end position="332"/>
    </location>
</feature>
<dbReference type="PRINTS" id="PR01036">
    <property type="entry name" value="TCRTETB"/>
</dbReference>
<feature type="transmembrane region" description="Helical" evidence="8">
    <location>
        <begin position="376"/>
        <end position="392"/>
    </location>
</feature>
<reference evidence="11" key="3">
    <citation type="submission" date="2025-08" db="UniProtKB">
        <authorList>
            <consortium name="RefSeq"/>
        </authorList>
    </citation>
    <scope>IDENTIFICATION</scope>
    <source>
        <strain evidence="11">NI907</strain>
    </source>
</reference>
<reference evidence="11" key="2">
    <citation type="submission" date="2019-10" db="EMBL/GenBank/DDBJ databases">
        <authorList>
            <consortium name="NCBI Genome Project"/>
        </authorList>
    </citation>
    <scope>NUCLEOTIDE SEQUENCE</scope>
    <source>
        <strain evidence="11">NI907</strain>
    </source>
</reference>
<dbReference type="Gene3D" id="1.20.1720.10">
    <property type="entry name" value="Multidrug resistance protein D"/>
    <property type="match status" value="1"/>
</dbReference>
<feature type="transmembrane region" description="Helical" evidence="8">
    <location>
        <begin position="514"/>
        <end position="531"/>
    </location>
</feature>
<evidence type="ECO:0000256" key="6">
    <source>
        <dbReference type="ARBA" id="ARBA00023180"/>
    </source>
</evidence>
<evidence type="ECO:0000256" key="8">
    <source>
        <dbReference type="SAM" id="Phobius"/>
    </source>
</evidence>
<feature type="transmembrane region" description="Helical" evidence="8">
    <location>
        <begin position="238"/>
        <end position="257"/>
    </location>
</feature>
<dbReference type="InterPro" id="IPR036259">
    <property type="entry name" value="MFS_trans_sf"/>
</dbReference>
<keyword evidence="5 8" id="KW-0472">Membrane</keyword>
<keyword evidence="4 8" id="KW-1133">Transmembrane helix</keyword>
<feature type="transmembrane region" description="Helical" evidence="8">
    <location>
        <begin position="269"/>
        <end position="288"/>
    </location>
</feature>
<dbReference type="Gene3D" id="1.20.1250.20">
    <property type="entry name" value="MFS general substrate transporter like domains"/>
    <property type="match status" value="1"/>
</dbReference>
<dbReference type="PANTHER" id="PTHR23501">
    <property type="entry name" value="MAJOR FACILITATOR SUPERFAMILY"/>
    <property type="match status" value="1"/>
</dbReference>
<dbReference type="PANTHER" id="PTHR23501:SF187">
    <property type="entry name" value="MAJOR FACILITATOR SUPERFAMILY (MFS) PROFILE DOMAIN-CONTAINING PROTEIN"/>
    <property type="match status" value="1"/>
</dbReference>
<evidence type="ECO:0000256" key="2">
    <source>
        <dbReference type="ARBA" id="ARBA00022448"/>
    </source>
</evidence>
<organism evidence="10 11">
    <name type="scientific">Pyricularia grisea</name>
    <name type="common">Crabgrass-specific blast fungus</name>
    <name type="synonym">Magnaporthe grisea</name>
    <dbReference type="NCBI Taxonomy" id="148305"/>
    <lineage>
        <taxon>Eukaryota</taxon>
        <taxon>Fungi</taxon>
        <taxon>Dikarya</taxon>
        <taxon>Ascomycota</taxon>
        <taxon>Pezizomycotina</taxon>
        <taxon>Sordariomycetes</taxon>
        <taxon>Sordariomycetidae</taxon>
        <taxon>Magnaporthales</taxon>
        <taxon>Pyriculariaceae</taxon>
        <taxon>Pyricularia</taxon>
    </lineage>
</organism>
<dbReference type="GeneID" id="41965497"/>
<feature type="region of interest" description="Disordered" evidence="7">
    <location>
        <begin position="1"/>
        <end position="33"/>
    </location>
</feature>
<sequence length="589" mass="64148">MEKAKDSLPTTGDPVPSQGTINPVDETGGSASDEKKAKKGCDFWFTFSSLVLTAFLSALEGSVVSTALPTIARALEASENYVWVVNVYYLSNAAFQPIYGQLADLWGRRWLTIGAVVIFTVGSGICGGATSIDMLIGGRAIQGLGSAGINMLVELILCDLLPLRERGQFFGIIFMFVILGSVIGPFLGGILVDRVSWRWVFYINIPFSGVCVVLLFFFLHIKNAGTGNFIDKVKRIDFFGNFLLAASVGSCLFALTYGDTRYPFSDTRIIVSLVLGLLGHVAFMFFEASPWCKEPVMPMVLFKNRTSAGAYIATFLQTLVSFWVLYFLPLYFQSTQLVSATRSGVMLLPFSVVYALSSLAGGALTTKLGRFRNIHFASFALMTIGMGTLTILNRSTSLAVIVVLEMIVALAIGVPTANLLTAIQAALPDELNALSTGTFAFLRSVGTIWGVSIPAAIFNNRFDQLLPELSDPTAVRALQRGGAYQQATSEFVDSFPSDVRDVIISIYERSLERVWQIGIVFAGVGFLVIFLERDLKLGTQKKTEDIEINDIPQTAADNSASRPNTINDTASQAPILKQRRSTNQERETV</sequence>
<dbReference type="InterPro" id="IPR011701">
    <property type="entry name" value="MFS"/>
</dbReference>
<dbReference type="AlphaFoldDB" id="A0A6P8AX86"/>
<evidence type="ECO:0000313" key="11">
    <source>
        <dbReference type="RefSeq" id="XP_030979515.1"/>
    </source>
</evidence>
<evidence type="ECO:0000313" key="10">
    <source>
        <dbReference type="Proteomes" id="UP000515153"/>
    </source>
</evidence>
<evidence type="ECO:0000256" key="1">
    <source>
        <dbReference type="ARBA" id="ARBA00004141"/>
    </source>
</evidence>
<dbReference type="SUPFAM" id="SSF103473">
    <property type="entry name" value="MFS general substrate transporter"/>
    <property type="match status" value="1"/>
</dbReference>
<keyword evidence="10" id="KW-1185">Reference proteome</keyword>
<evidence type="ECO:0000256" key="5">
    <source>
        <dbReference type="ARBA" id="ARBA00023136"/>
    </source>
</evidence>
<dbReference type="RefSeq" id="XP_030979515.1">
    <property type="nucleotide sequence ID" value="XM_031130591.1"/>
</dbReference>
<dbReference type="KEGG" id="pgri:PgNI_10618"/>
<comment type="subcellular location">
    <subcellularLocation>
        <location evidence="1">Membrane</location>
        <topology evidence="1">Multi-pass membrane protein</topology>
    </subcellularLocation>
</comment>
<dbReference type="Pfam" id="PF07690">
    <property type="entry name" value="MFS_1"/>
    <property type="match status" value="1"/>
</dbReference>
<feature type="transmembrane region" description="Helical" evidence="8">
    <location>
        <begin position="80"/>
        <end position="98"/>
    </location>
</feature>
<feature type="compositionally biased region" description="Polar residues" evidence="7">
    <location>
        <begin position="551"/>
        <end position="572"/>
    </location>
</feature>